<name>A0A5B3FPL4_9BACT</name>
<gene>
    <name evidence="1" type="ORF">F2Y13_16160</name>
</gene>
<dbReference type="EMBL" id="VVXK01000065">
    <property type="protein sequence ID" value="KAA2363054.1"/>
    <property type="molecule type" value="Genomic_DNA"/>
</dbReference>
<sequence length="122" mass="13339">MSKPFETTFATLRRGAASMEATEAMQQVVKSVYETGKPAKLVIELTVKPNAKNGGMVEAVIVTDKITTRIPQEAGQSVLFVNSKMELVSNLDRQGDLFPEIGKEERAPIDIDDDGVIHHPTN</sequence>
<reference evidence="1 2" key="1">
    <citation type="journal article" date="2019" name="Nat. Med.">
        <title>A library of human gut bacterial isolates paired with longitudinal multiomics data enables mechanistic microbiome research.</title>
        <authorList>
            <person name="Poyet M."/>
            <person name="Groussin M."/>
            <person name="Gibbons S.M."/>
            <person name="Avila-Pacheco J."/>
            <person name="Jiang X."/>
            <person name="Kearney S.M."/>
            <person name="Perrotta A.R."/>
            <person name="Berdy B."/>
            <person name="Zhao S."/>
            <person name="Lieberman T.D."/>
            <person name="Swanson P.K."/>
            <person name="Smith M."/>
            <person name="Roesemann S."/>
            <person name="Alexander J.E."/>
            <person name="Rich S.A."/>
            <person name="Livny J."/>
            <person name="Vlamakis H."/>
            <person name="Clish C."/>
            <person name="Bullock K."/>
            <person name="Deik A."/>
            <person name="Scott J."/>
            <person name="Pierce K.A."/>
            <person name="Xavier R.J."/>
            <person name="Alm E.J."/>
        </authorList>
    </citation>
    <scope>NUCLEOTIDE SEQUENCE [LARGE SCALE GENOMIC DNA]</scope>
    <source>
        <strain evidence="1 2">BIOML-A2</strain>
    </source>
</reference>
<comment type="caution">
    <text evidence="1">The sequence shown here is derived from an EMBL/GenBank/DDBJ whole genome shotgun (WGS) entry which is preliminary data.</text>
</comment>
<evidence type="ECO:0000313" key="2">
    <source>
        <dbReference type="Proteomes" id="UP000323567"/>
    </source>
</evidence>
<proteinExistence type="predicted"/>
<protein>
    <submittedName>
        <fullName evidence="1">Uncharacterized protein</fullName>
    </submittedName>
</protein>
<dbReference type="Proteomes" id="UP000323567">
    <property type="component" value="Unassembled WGS sequence"/>
</dbReference>
<organism evidence="1 2">
    <name type="scientific">Alistipes shahii</name>
    <dbReference type="NCBI Taxonomy" id="328814"/>
    <lineage>
        <taxon>Bacteria</taxon>
        <taxon>Pseudomonadati</taxon>
        <taxon>Bacteroidota</taxon>
        <taxon>Bacteroidia</taxon>
        <taxon>Bacteroidales</taxon>
        <taxon>Rikenellaceae</taxon>
        <taxon>Alistipes</taxon>
    </lineage>
</organism>
<dbReference type="AlphaFoldDB" id="A0A5B3FPL4"/>
<accession>A0A5B3FPL4</accession>
<evidence type="ECO:0000313" key="1">
    <source>
        <dbReference type="EMBL" id="KAA2363054.1"/>
    </source>
</evidence>
<dbReference type="RefSeq" id="WP_149888004.1">
    <property type="nucleotide sequence ID" value="NZ_VVXK01000065.1"/>
</dbReference>